<comment type="caution">
    <text evidence="8">The sequence shown here is derived from an EMBL/GenBank/DDBJ whole genome shotgun (WGS) entry which is preliminary data.</text>
</comment>
<accession>A0A4R4ZXR6</accession>
<reference evidence="8 9" key="1">
    <citation type="submission" date="2019-03" db="EMBL/GenBank/DDBJ databases">
        <title>Draft genome sequences of novel Actinobacteria.</title>
        <authorList>
            <person name="Sahin N."/>
            <person name="Ay H."/>
            <person name="Saygin H."/>
        </authorList>
    </citation>
    <scope>NUCLEOTIDE SEQUENCE [LARGE SCALE GENOMIC DNA]</scope>
    <source>
        <strain evidence="8 9">H3C3</strain>
    </source>
</reference>
<dbReference type="GO" id="GO:0016987">
    <property type="term" value="F:sigma factor activity"/>
    <property type="evidence" value="ECO:0007669"/>
    <property type="project" value="UniProtKB-KW"/>
</dbReference>
<dbReference type="InterPro" id="IPR013325">
    <property type="entry name" value="RNA_pol_sigma_r2"/>
</dbReference>
<dbReference type="Pfam" id="PF04542">
    <property type="entry name" value="Sigma70_r2"/>
    <property type="match status" value="1"/>
</dbReference>
<dbReference type="InterPro" id="IPR007627">
    <property type="entry name" value="RNA_pol_sigma70_r2"/>
</dbReference>
<keyword evidence="3" id="KW-0731">Sigma factor</keyword>
<dbReference type="InterPro" id="IPR039425">
    <property type="entry name" value="RNA_pol_sigma-70-like"/>
</dbReference>
<keyword evidence="5" id="KW-0804">Transcription</keyword>
<dbReference type="Gene3D" id="1.10.10.10">
    <property type="entry name" value="Winged helix-like DNA-binding domain superfamily/Winged helix DNA-binding domain"/>
    <property type="match status" value="1"/>
</dbReference>
<sequence length="331" mass="35980">MRNSTSRSPSRRFRRIMWCAVAGRVYARWAECPDDPFGGGRPTPVPGACMPRLSPSVATADRKLVKGLNEGDEAALAALYDEYGERLYDYALSMSADEKVAAGIVHDTFIDACRRAPRMRDHLHLSSWLYGAARRRCIRRGRAGELFWDRDGEFSDSPFLDRTEFEAAEAAEDAAALESAGGSLRDGAESELPPPEELHHLLRTCLARLDPVDQEVVLLAFRHGLRPARLGAALGMSARRAAMRVRRGRTGMEAALDAELLRATRECAARRRPAEDAPSQADPAREARPTAVAVLATRNPSPPPPAAAPPLAETPLAETPLAETPSAAPLS</sequence>
<evidence type="ECO:0000313" key="9">
    <source>
        <dbReference type="Proteomes" id="UP000294513"/>
    </source>
</evidence>
<evidence type="ECO:0000256" key="5">
    <source>
        <dbReference type="ARBA" id="ARBA00023163"/>
    </source>
</evidence>
<evidence type="ECO:0000256" key="4">
    <source>
        <dbReference type="ARBA" id="ARBA00023125"/>
    </source>
</evidence>
<name>A0A4R4ZXR6_9ACTN</name>
<dbReference type="Proteomes" id="UP000294513">
    <property type="component" value="Unassembled WGS sequence"/>
</dbReference>
<dbReference type="InterPro" id="IPR036388">
    <property type="entry name" value="WH-like_DNA-bd_sf"/>
</dbReference>
<dbReference type="AlphaFoldDB" id="A0A4R4ZXR6"/>
<dbReference type="GO" id="GO:0003677">
    <property type="term" value="F:DNA binding"/>
    <property type="evidence" value="ECO:0007669"/>
    <property type="project" value="UniProtKB-KW"/>
</dbReference>
<comment type="similarity">
    <text evidence="1">Belongs to the sigma-70 factor family. ECF subfamily.</text>
</comment>
<dbReference type="NCBIfam" id="TIGR02937">
    <property type="entry name" value="sigma70-ECF"/>
    <property type="match status" value="1"/>
</dbReference>
<dbReference type="EMBL" id="SMKU01000511">
    <property type="protein sequence ID" value="TDD62969.1"/>
    <property type="molecule type" value="Genomic_DNA"/>
</dbReference>
<feature type="non-terminal residue" evidence="8">
    <location>
        <position position="331"/>
    </location>
</feature>
<protein>
    <submittedName>
        <fullName evidence="8">Sigma-70 family RNA polymerase sigma factor</fullName>
    </submittedName>
</protein>
<feature type="region of interest" description="Disordered" evidence="6">
    <location>
        <begin position="269"/>
        <end position="331"/>
    </location>
</feature>
<evidence type="ECO:0000256" key="2">
    <source>
        <dbReference type="ARBA" id="ARBA00023015"/>
    </source>
</evidence>
<dbReference type="PANTHER" id="PTHR43133">
    <property type="entry name" value="RNA POLYMERASE ECF-TYPE SIGMA FACTO"/>
    <property type="match status" value="1"/>
</dbReference>
<evidence type="ECO:0000256" key="3">
    <source>
        <dbReference type="ARBA" id="ARBA00023082"/>
    </source>
</evidence>
<feature type="domain" description="RNA polymerase sigma-70 region 2" evidence="7">
    <location>
        <begin position="79"/>
        <end position="142"/>
    </location>
</feature>
<dbReference type="Gene3D" id="1.10.1740.10">
    <property type="match status" value="1"/>
</dbReference>
<keyword evidence="9" id="KW-1185">Reference proteome</keyword>
<dbReference type="InterPro" id="IPR013324">
    <property type="entry name" value="RNA_pol_sigma_r3/r4-like"/>
</dbReference>
<organism evidence="8 9">
    <name type="scientific">Actinomadura rubrisoli</name>
    <dbReference type="NCBI Taxonomy" id="2530368"/>
    <lineage>
        <taxon>Bacteria</taxon>
        <taxon>Bacillati</taxon>
        <taxon>Actinomycetota</taxon>
        <taxon>Actinomycetes</taxon>
        <taxon>Streptosporangiales</taxon>
        <taxon>Thermomonosporaceae</taxon>
        <taxon>Actinomadura</taxon>
    </lineage>
</organism>
<dbReference type="InterPro" id="IPR014284">
    <property type="entry name" value="RNA_pol_sigma-70_dom"/>
</dbReference>
<dbReference type="GO" id="GO:0006352">
    <property type="term" value="P:DNA-templated transcription initiation"/>
    <property type="evidence" value="ECO:0007669"/>
    <property type="project" value="InterPro"/>
</dbReference>
<evidence type="ECO:0000256" key="1">
    <source>
        <dbReference type="ARBA" id="ARBA00010641"/>
    </source>
</evidence>
<feature type="compositionally biased region" description="Low complexity" evidence="6">
    <location>
        <begin position="309"/>
        <end position="325"/>
    </location>
</feature>
<dbReference type="PANTHER" id="PTHR43133:SF8">
    <property type="entry name" value="RNA POLYMERASE SIGMA FACTOR HI_1459-RELATED"/>
    <property type="match status" value="1"/>
</dbReference>
<dbReference type="OrthoDB" id="3453271at2"/>
<evidence type="ECO:0000259" key="7">
    <source>
        <dbReference type="Pfam" id="PF04542"/>
    </source>
</evidence>
<gene>
    <name evidence="8" type="ORF">E1298_44220</name>
</gene>
<keyword evidence="2" id="KW-0805">Transcription regulation</keyword>
<evidence type="ECO:0000256" key="6">
    <source>
        <dbReference type="SAM" id="MobiDB-lite"/>
    </source>
</evidence>
<keyword evidence="4" id="KW-0238">DNA-binding</keyword>
<dbReference type="SUPFAM" id="SSF88946">
    <property type="entry name" value="Sigma2 domain of RNA polymerase sigma factors"/>
    <property type="match status" value="1"/>
</dbReference>
<proteinExistence type="inferred from homology"/>
<evidence type="ECO:0000313" key="8">
    <source>
        <dbReference type="EMBL" id="TDD62969.1"/>
    </source>
</evidence>
<dbReference type="SUPFAM" id="SSF88659">
    <property type="entry name" value="Sigma3 and sigma4 domains of RNA polymerase sigma factors"/>
    <property type="match status" value="1"/>
</dbReference>